<dbReference type="EC" id="2.7.1.156" evidence="7"/>
<evidence type="ECO:0000256" key="5">
    <source>
        <dbReference type="ARBA" id="ARBA00022840"/>
    </source>
</evidence>
<organism evidence="8 9">
    <name type="scientific">Pseudohoeflea coraliihabitans</name>
    <dbReference type="NCBI Taxonomy" id="2860393"/>
    <lineage>
        <taxon>Bacteria</taxon>
        <taxon>Pseudomonadati</taxon>
        <taxon>Pseudomonadota</taxon>
        <taxon>Alphaproteobacteria</taxon>
        <taxon>Hyphomicrobiales</taxon>
        <taxon>Rhizobiaceae</taxon>
        <taxon>Pseudohoeflea</taxon>
    </lineage>
</organism>
<protein>
    <recommendedName>
        <fullName evidence="7">Bifunctional adenosylcobalamin biosynthesis protein</fullName>
        <ecNumber evidence="7">2.7.1.156</ecNumber>
        <ecNumber evidence="7">2.7.7.62</ecNumber>
    </recommendedName>
</protein>
<dbReference type="CDD" id="cd00544">
    <property type="entry name" value="CobU"/>
    <property type="match status" value="1"/>
</dbReference>
<comment type="catalytic activity">
    <reaction evidence="7">
        <text>adenosylcob(III)inamide phosphate + GTP + H(+) = adenosylcob(III)inamide-GDP + diphosphate</text>
        <dbReference type="Rhea" id="RHEA:22712"/>
        <dbReference type="ChEBI" id="CHEBI:15378"/>
        <dbReference type="ChEBI" id="CHEBI:33019"/>
        <dbReference type="ChEBI" id="CHEBI:37565"/>
        <dbReference type="ChEBI" id="CHEBI:58502"/>
        <dbReference type="ChEBI" id="CHEBI:60487"/>
        <dbReference type="EC" id="2.7.7.62"/>
    </reaction>
</comment>
<keyword evidence="9" id="KW-1185">Reference proteome</keyword>
<keyword evidence="1 7" id="KW-0169">Cobalamin biosynthesis</keyword>
<keyword evidence="4 7" id="KW-0418">Kinase</keyword>
<sequence>MTPEGSAPGQGKTTLVLGGARSGKSLFAEQLVAEHAGPRLYIATAQARDDEMQARIVQHRQRRGADWQTREVPLDLAAALDALSMAVEAPAAVLVDCLTLWLSNHMLAEHDIAAECGRLCTAIAAYRGPLVLVSSEVGLGIVPDNSLARDFRDHAGRLHQDIAALSGAVYFVAAGLPLKMKG</sequence>
<dbReference type="Pfam" id="PF02283">
    <property type="entry name" value="CobU"/>
    <property type="match status" value="1"/>
</dbReference>
<dbReference type="RefSeq" id="WP_219157282.1">
    <property type="nucleotide sequence ID" value="NZ_JAHWQX010000001.1"/>
</dbReference>
<keyword evidence="2 7" id="KW-0808">Transferase</keyword>
<evidence type="ECO:0000256" key="4">
    <source>
        <dbReference type="ARBA" id="ARBA00022777"/>
    </source>
</evidence>
<evidence type="ECO:0000256" key="3">
    <source>
        <dbReference type="ARBA" id="ARBA00022741"/>
    </source>
</evidence>
<evidence type="ECO:0000313" key="8">
    <source>
        <dbReference type="EMBL" id="MBW3095757.1"/>
    </source>
</evidence>
<keyword evidence="6 7" id="KW-0342">GTP-binding</keyword>
<dbReference type="GO" id="GO:0043752">
    <property type="term" value="F:adenosylcobinamide kinase activity"/>
    <property type="evidence" value="ECO:0007669"/>
    <property type="project" value="UniProtKB-EC"/>
</dbReference>
<evidence type="ECO:0000313" key="9">
    <source>
        <dbReference type="Proteomes" id="UP001430804"/>
    </source>
</evidence>
<dbReference type="PANTHER" id="PTHR34848:SF1">
    <property type="entry name" value="BIFUNCTIONAL ADENOSYLCOBALAMIN BIOSYNTHESIS PROTEIN COBU"/>
    <property type="match status" value="1"/>
</dbReference>
<comment type="similarity">
    <text evidence="7">Belongs to the CobU/CobP family.</text>
</comment>
<comment type="function">
    <text evidence="7">Catalyzes ATP-dependent phosphorylation of adenosylcobinamide and addition of GMP to adenosylcobinamide phosphate.</text>
</comment>
<proteinExistence type="inferred from homology"/>
<keyword evidence="8" id="KW-0548">Nucleotidyltransferase</keyword>
<comment type="catalytic activity">
    <reaction evidence="7">
        <text>adenosylcob(III)inamide + ATP = adenosylcob(III)inamide phosphate + ADP + H(+)</text>
        <dbReference type="Rhea" id="RHEA:15769"/>
        <dbReference type="ChEBI" id="CHEBI:2480"/>
        <dbReference type="ChEBI" id="CHEBI:15378"/>
        <dbReference type="ChEBI" id="CHEBI:30616"/>
        <dbReference type="ChEBI" id="CHEBI:58502"/>
        <dbReference type="ChEBI" id="CHEBI:456216"/>
        <dbReference type="EC" id="2.7.1.156"/>
    </reaction>
</comment>
<dbReference type="Proteomes" id="UP001430804">
    <property type="component" value="Unassembled WGS sequence"/>
</dbReference>
<evidence type="ECO:0000256" key="6">
    <source>
        <dbReference type="ARBA" id="ARBA00023134"/>
    </source>
</evidence>
<dbReference type="NCBIfam" id="NF004469">
    <property type="entry name" value="PRK05800.1"/>
    <property type="match status" value="1"/>
</dbReference>
<comment type="caution">
    <text evidence="8">The sequence shown here is derived from an EMBL/GenBank/DDBJ whole genome shotgun (WGS) entry which is preliminary data.</text>
</comment>
<evidence type="ECO:0000256" key="2">
    <source>
        <dbReference type="ARBA" id="ARBA00022679"/>
    </source>
</evidence>
<accession>A0ABS6WJW4</accession>
<gene>
    <name evidence="8" type="primary">cobU</name>
    <name evidence="8" type="ORF">KY465_00530</name>
</gene>
<keyword evidence="5 7" id="KW-0067">ATP-binding</keyword>
<dbReference type="EMBL" id="JAHWQX010000001">
    <property type="protein sequence ID" value="MBW3095757.1"/>
    <property type="molecule type" value="Genomic_DNA"/>
</dbReference>
<reference evidence="8" key="1">
    <citation type="submission" date="2021-07" db="EMBL/GenBank/DDBJ databases">
        <title>Pseudohoeflea marina sp. nov. a polyhydroxyalcanoate-producing bacterium.</title>
        <authorList>
            <person name="Zheng W."/>
            <person name="Yu S."/>
            <person name="Huang Y."/>
        </authorList>
    </citation>
    <scope>NUCLEOTIDE SEQUENCE</scope>
    <source>
        <strain evidence="8">DP4N28-3</strain>
    </source>
</reference>
<evidence type="ECO:0000256" key="1">
    <source>
        <dbReference type="ARBA" id="ARBA00022573"/>
    </source>
</evidence>
<dbReference type="EC" id="2.7.7.62" evidence="7"/>
<dbReference type="PANTHER" id="PTHR34848">
    <property type="match status" value="1"/>
</dbReference>
<comment type="pathway">
    <text evidence="7">Cofactor biosynthesis; adenosylcobalamin biosynthesis; adenosylcobalamin from cob(II)yrinate a,c-diamide: step 5/7.</text>
</comment>
<dbReference type="InterPro" id="IPR003203">
    <property type="entry name" value="CobU/CobP"/>
</dbReference>
<evidence type="ECO:0000256" key="7">
    <source>
        <dbReference type="PIRNR" id="PIRNR006135"/>
    </source>
</evidence>
<comment type="pathway">
    <text evidence="7">Cofactor biosynthesis; adenosylcobalamin biosynthesis; adenosylcobalamin from cob(II)yrinate a,c-diamide: step 6/7.</text>
</comment>
<dbReference type="PIRSF" id="PIRSF006135">
    <property type="entry name" value="CobU"/>
    <property type="match status" value="1"/>
</dbReference>
<dbReference type="GO" id="GO:0008820">
    <property type="term" value="F:cobinamide phosphate guanylyltransferase activity"/>
    <property type="evidence" value="ECO:0007669"/>
    <property type="project" value="UniProtKB-EC"/>
</dbReference>
<name>A0ABS6WJW4_9HYPH</name>
<keyword evidence="3 7" id="KW-0547">Nucleotide-binding</keyword>